<keyword evidence="3 5" id="KW-1133">Transmembrane helix</keyword>
<dbReference type="InterPro" id="IPR020846">
    <property type="entry name" value="MFS_dom"/>
</dbReference>
<dbReference type="Proteomes" id="UP001374579">
    <property type="component" value="Unassembled WGS sequence"/>
</dbReference>
<feature type="transmembrane region" description="Helical" evidence="5">
    <location>
        <begin position="61"/>
        <end position="82"/>
    </location>
</feature>
<evidence type="ECO:0000259" key="6">
    <source>
        <dbReference type="PROSITE" id="PS50850"/>
    </source>
</evidence>
<feature type="transmembrane region" description="Helical" evidence="5">
    <location>
        <begin position="30"/>
        <end position="49"/>
    </location>
</feature>
<keyword evidence="2 5" id="KW-0812">Transmembrane</keyword>
<dbReference type="Gene3D" id="1.20.1250.20">
    <property type="entry name" value="MFS general substrate transporter like domains"/>
    <property type="match status" value="1"/>
</dbReference>
<evidence type="ECO:0000256" key="4">
    <source>
        <dbReference type="ARBA" id="ARBA00023136"/>
    </source>
</evidence>
<evidence type="ECO:0000256" key="3">
    <source>
        <dbReference type="ARBA" id="ARBA00022989"/>
    </source>
</evidence>
<dbReference type="EMBL" id="JBAMIC010000004">
    <property type="protein sequence ID" value="KAK7108455.1"/>
    <property type="molecule type" value="Genomic_DNA"/>
</dbReference>
<comment type="subcellular location">
    <subcellularLocation>
        <location evidence="1">Membrane</location>
        <topology evidence="1">Multi-pass membrane protein</topology>
    </subcellularLocation>
</comment>
<dbReference type="Pfam" id="PF00083">
    <property type="entry name" value="Sugar_tr"/>
    <property type="match status" value="1"/>
</dbReference>
<organism evidence="7 8">
    <name type="scientific">Littorina saxatilis</name>
    <dbReference type="NCBI Taxonomy" id="31220"/>
    <lineage>
        <taxon>Eukaryota</taxon>
        <taxon>Metazoa</taxon>
        <taxon>Spiralia</taxon>
        <taxon>Lophotrochozoa</taxon>
        <taxon>Mollusca</taxon>
        <taxon>Gastropoda</taxon>
        <taxon>Caenogastropoda</taxon>
        <taxon>Littorinimorpha</taxon>
        <taxon>Littorinoidea</taxon>
        <taxon>Littorinidae</taxon>
        <taxon>Littorina</taxon>
    </lineage>
</organism>
<dbReference type="InterPro" id="IPR036259">
    <property type="entry name" value="MFS_trans_sf"/>
</dbReference>
<reference evidence="7 8" key="1">
    <citation type="submission" date="2024-02" db="EMBL/GenBank/DDBJ databases">
        <title>Chromosome-scale genome assembly of the rough periwinkle Littorina saxatilis.</title>
        <authorList>
            <person name="De Jode A."/>
            <person name="Faria R."/>
            <person name="Formenti G."/>
            <person name="Sims Y."/>
            <person name="Smith T.P."/>
            <person name="Tracey A."/>
            <person name="Wood J.M.D."/>
            <person name="Zagrodzka Z.B."/>
            <person name="Johannesson K."/>
            <person name="Butlin R.K."/>
            <person name="Leder E.H."/>
        </authorList>
    </citation>
    <scope>NUCLEOTIDE SEQUENCE [LARGE SCALE GENOMIC DNA]</scope>
    <source>
        <strain evidence="7">Snail1</strain>
        <tissue evidence="7">Muscle</tissue>
    </source>
</reference>
<evidence type="ECO:0000256" key="2">
    <source>
        <dbReference type="ARBA" id="ARBA00022692"/>
    </source>
</evidence>
<protein>
    <recommendedName>
        <fullName evidence="6">Major facilitator superfamily (MFS) profile domain-containing protein</fullName>
    </recommendedName>
</protein>
<dbReference type="SUPFAM" id="SSF103473">
    <property type="entry name" value="MFS general substrate transporter"/>
    <property type="match status" value="1"/>
</dbReference>
<gene>
    <name evidence="7" type="ORF">V1264_016193</name>
</gene>
<keyword evidence="8" id="KW-1185">Reference proteome</keyword>
<dbReference type="GO" id="GO:0016020">
    <property type="term" value="C:membrane"/>
    <property type="evidence" value="ECO:0007669"/>
    <property type="project" value="UniProtKB-SubCell"/>
</dbReference>
<keyword evidence="4 5" id="KW-0472">Membrane</keyword>
<sequence length="255" mass="27778">MPKVEETKGLFEADTQFSLRQVFQSRELRTRVLIVYSNMFVIAMVYYGLTLNVTNLGGDIFINFLIMAVLETIGFAVPTFLLDRVGRKPVYCVSILVAGLACVISLFPVMFGAPEWAVIALCMTGRLFVCTAYGVIYVYGAELFPTVIRASAMGTGVTVSRVGSLISPYLADVGILVGGKLENALPLVVMGSPAILVGLFSLWLPETKGTRLPETLEDLDRFRSKRRCGGCYGTGDEDIKEMTVEGEAEGLTATR</sequence>
<dbReference type="PANTHER" id="PTHR24064">
    <property type="entry name" value="SOLUTE CARRIER FAMILY 22 MEMBER"/>
    <property type="match status" value="1"/>
</dbReference>
<dbReference type="GO" id="GO:0022857">
    <property type="term" value="F:transmembrane transporter activity"/>
    <property type="evidence" value="ECO:0007669"/>
    <property type="project" value="InterPro"/>
</dbReference>
<dbReference type="AlphaFoldDB" id="A0AAN9GIW9"/>
<dbReference type="InterPro" id="IPR005828">
    <property type="entry name" value="MFS_sugar_transport-like"/>
</dbReference>
<feature type="transmembrane region" description="Helical" evidence="5">
    <location>
        <begin position="116"/>
        <end position="140"/>
    </location>
</feature>
<feature type="transmembrane region" description="Helical" evidence="5">
    <location>
        <begin position="89"/>
        <end position="110"/>
    </location>
</feature>
<evidence type="ECO:0000256" key="5">
    <source>
        <dbReference type="SAM" id="Phobius"/>
    </source>
</evidence>
<dbReference type="PROSITE" id="PS50850">
    <property type="entry name" value="MFS"/>
    <property type="match status" value="1"/>
</dbReference>
<comment type="caution">
    <text evidence="7">The sequence shown here is derived from an EMBL/GenBank/DDBJ whole genome shotgun (WGS) entry which is preliminary data.</text>
</comment>
<name>A0AAN9GIW9_9CAEN</name>
<feature type="transmembrane region" description="Helical" evidence="5">
    <location>
        <begin position="183"/>
        <end position="204"/>
    </location>
</feature>
<evidence type="ECO:0000313" key="8">
    <source>
        <dbReference type="Proteomes" id="UP001374579"/>
    </source>
</evidence>
<feature type="transmembrane region" description="Helical" evidence="5">
    <location>
        <begin position="152"/>
        <end position="171"/>
    </location>
</feature>
<proteinExistence type="predicted"/>
<accession>A0AAN9GIW9</accession>
<evidence type="ECO:0000313" key="7">
    <source>
        <dbReference type="EMBL" id="KAK7108455.1"/>
    </source>
</evidence>
<feature type="domain" description="Major facilitator superfamily (MFS) profile" evidence="6">
    <location>
        <begin position="1"/>
        <end position="209"/>
    </location>
</feature>
<evidence type="ECO:0000256" key="1">
    <source>
        <dbReference type="ARBA" id="ARBA00004141"/>
    </source>
</evidence>